<accession>A0A3M7QHY2</accession>
<reference evidence="1 2" key="1">
    <citation type="journal article" date="2018" name="Sci. Rep.">
        <title>Genomic signatures of local adaptation to the degree of environmental predictability in rotifers.</title>
        <authorList>
            <person name="Franch-Gras L."/>
            <person name="Hahn C."/>
            <person name="Garcia-Roger E.M."/>
            <person name="Carmona M.J."/>
            <person name="Serra M."/>
            <person name="Gomez A."/>
        </authorList>
    </citation>
    <scope>NUCLEOTIDE SEQUENCE [LARGE SCALE GENOMIC DNA]</scope>
    <source>
        <strain evidence="1">HYR1</strain>
    </source>
</reference>
<name>A0A3M7QHY2_BRAPC</name>
<dbReference type="AlphaFoldDB" id="A0A3M7QHY2"/>
<gene>
    <name evidence="1" type="ORF">BpHYR1_003374</name>
</gene>
<organism evidence="1 2">
    <name type="scientific">Brachionus plicatilis</name>
    <name type="common">Marine rotifer</name>
    <name type="synonym">Brachionus muelleri</name>
    <dbReference type="NCBI Taxonomy" id="10195"/>
    <lineage>
        <taxon>Eukaryota</taxon>
        <taxon>Metazoa</taxon>
        <taxon>Spiralia</taxon>
        <taxon>Gnathifera</taxon>
        <taxon>Rotifera</taxon>
        <taxon>Eurotatoria</taxon>
        <taxon>Monogononta</taxon>
        <taxon>Pseudotrocha</taxon>
        <taxon>Ploima</taxon>
        <taxon>Brachionidae</taxon>
        <taxon>Brachionus</taxon>
    </lineage>
</organism>
<dbReference type="Proteomes" id="UP000276133">
    <property type="component" value="Unassembled WGS sequence"/>
</dbReference>
<evidence type="ECO:0000313" key="1">
    <source>
        <dbReference type="EMBL" id="RNA10651.1"/>
    </source>
</evidence>
<evidence type="ECO:0000313" key="2">
    <source>
        <dbReference type="Proteomes" id="UP000276133"/>
    </source>
</evidence>
<dbReference type="EMBL" id="REGN01006142">
    <property type="protein sequence ID" value="RNA10651.1"/>
    <property type="molecule type" value="Genomic_DNA"/>
</dbReference>
<comment type="caution">
    <text evidence="1">The sequence shown here is derived from an EMBL/GenBank/DDBJ whole genome shotgun (WGS) entry which is preliminary data.</text>
</comment>
<feature type="non-terminal residue" evidence="1">
    <location>
        <position position="1"/>
    </location>
</feature>
<proteinExistence type="predicted"/>
<sequence>VNNYLLGLALKSVKELSIKLYTVKKQISFYLFLKFDLPPWQRELHKTPAILHVQRFVRQPVVQLHLSFPCPPPIDNSFTASLTLNCLSNFISNSTLHSFTKSKPFLANNTFKTTASHASS</sequence>
<protein>
    <submittedName>
        <fullName evidence="1">Uncharacterized protein</fullName>
    </submittedName>
</protein>
<keyword evidence="2" id="KW-1185">Reference proteome</keyword>